<dbReference type="CDD" id="cd17546">
    <property type="entry name" value="REC_hyHK_CKI1_RcsC-like"/>
    <property type="match status" value="1"/>
</dbReference>
<feature type="transmembrane region" description="Helical" evidence="13">
    <location>
        <begin position="147"/>
        <end position="170"/>
    </location>
</feature>
<dbReference type="Pfam" id="PF00072">
    <property type="entry name" value="Response_reg"/>
    <property type="match status" value="1"/>
</dbReference>
<evidence type="ECO:0000259" key="15">
    <source>
        <dbReference type="PROSITE" id="PS50110"/>
    </source>
</evidence>
<dbReference type="SMART" id="SM00448">
    <property type="entry name" value="REC"/>
    <property type="match status" value="1"/>
</dbReference>
<dbReference type="FunFam" id="3.30.565.10:FF:000010">
    <property type="entry name" value="Sensor histidine kinase RcsC"/>
    <property type="match status" value="1"/>
</dbReference>
<reference evidence="16" key="1">
    <citation type="journal article" date="2019" name="PLoS Negl. Trop. Dis.">
        <title>Revisiting the worldwide diversity of Leptospira species in the environment.</title>
        <authorList>
            <person name="Vincent A.T."/>
            <person name="Schiettekatte O."/>
            <person name="Bourhy P."/>
            <person name="Veyrier F.J."/>
            <person name="Picardeau M."/>
        </authorList>
    </citation>
    <scope>NUCLEOTIDE SEQUENCE [LARGE SCALE GENOMIC DNA]</scope>
    <source>
        <strain evidence="16">201702476</strain>
    </source>
</reference>
<feature type="transmembrane region" description="Helical" evidence="13">
    <location>
        <begin position="37"/>
        <end position="54"/>
    </location>
</feature>
<dbReference type="EMBL" id="RQGD01000034">
    <property type="protein sequence ID" value="TGL58034.1"/>
    <property type="molecule type" value="Genomic_DNA"/>
</dbReference>
<dbReference type="PROSITE" id="PS50110">
    <property type="entry name" value="RESPONSE_REGULATORY"/>
    <property type="match status" value="1"/>
</dbReference>
<dbReference type="InterPro" id="IPR003661">
    <property type="entry name" value="HisK_dim/P_dom"/>
</dbReference>
<dbReference type="CDD" id="cd16922">
    <property type="entry name" value="HATPase_EvgS-ArcB-TorS-like"/>
    <property type="match status" value="1"/>
</dbReference>
<evidence type="ECO:0000256" key="5">
    <source>
        <dbReference type="ARBA" id="ARBA00022741"/>
    </source>
</evidence>
<evidence type="ECO:0000259" key="14">
    <source>
        <dbReference type="PROSITE" id="PS50109"/>
    </source>
</evidence>
<feature type="transmembrane region" description="Helical" evidence="13">
    <location>
        <begin position="12"/>
        <end position="31"/>
    </location>
</feature>
<dbReference type="Gene3D" id="3.30.565.10">
    <property type="entry name" value="Histidine kinase-like ATPase, C-terminal domain"/>
    <property type="match status" value="1"/>
</dbReference>
<dbReference type="SUPFAM" id="SSF52172">
    <property type="entry name" value="CheY-like"/>
    <property type="match status" value="1"/>
</dbReference>
<organism evidence="16 17">
    <name type="scientific">Leptospira ognonensis</name>
    <dbReference type="NCBI Taxonomy" id="2484945"/>
    <lineage>
        <taxon>Bacteria</taxon>
        <taxon>Pseudomonadati</taxon>
        <taxon>Spirochaetota</taxon>
        <taxon>Spirochaetia</taxon>
        <taxon>Leptospirales</taxon>
        <taxon>Leptospiraceae</taxon>
        <taxon>Leptospira</taxon>
    </lineage>
</organism>
<dbReference type="InterPro" id="IPR036890">
    <property type="entry name" value="HATPase_C_sf"/>
</dbReference>
<evidence type="ECO:0000313" key="17">
    <source>
        <dbReference type="Proteomes" id="UP000297693"/>
    </source>
</evidence>
<dbReference type="SUPFAM" id="SSF55874">
    <property type="entry name" value="ATPase domain of HSP90 chaperone/DNA topoisomerase II/histidine kinase"/>
    <property type="match status" value="1"/>
</dbReference>
<proteinExistence type="predicted"/>
<dbReference type="SMART" id="SM00387">
    <property type="entry name" value="HATPase_c"/>
    <property type="match status" value="1"/>
</dbReference>
<dbReference type="SMART" id="SM00388">
    <property type="entry name" value="HisKA"/>
    <property type="match status" value="1"/>
</dbReference>
<dbReference type="PRINTS" id="PR00344">
    <property type="entry name" value="BCTRLSENSOR"/>
</dbReference>
<evidence type="ECO:0000256" key="12">
    <source>
        <dbReference type="SAM" id="Coils"/>
    </source>
</evidence>
<evidence type="ECO:0000256" key="2">
    <source>
        <dbReference type="ARBA" id="ARBA00012438"/>
    </source>
</evidence>
<dbReference type="Proteomes" id="UP000297693">
    <property type="component" value="Unassembled WGS sequence"/>
</dbReference>
<evidence type="ECO:0000256" key="4">
    <source>
        <dbReference type="ARBA" id="ARBA00022679"/>
    </source>
</evidence>
<dbReference type="InterPro" id="IPR005467">
    <property type="entry name" value="His_kinase_dom"/>
</dbReference>
<evidence type="ECO:0000256" key="8">
    <source>
        <dbReference type="ARBA" id="ARBA00023012"/>
    </source>
</evidence>
<dbReference type="InterPro" id="IPR004358">
    <property type="entry name" value="Sig_transdc_His_kin-like_C"/>
</dbReference>
<keyword evidence="12" id="KW-0175">Coiled coil</keyword>
<feature type="coiled-coil region" evidence="12">
    <location>
        <begin position="179"/>
        <end position="206"/>
    </location>
</feature>
<keyword evidence="8" id="KW-0902">Two-component regulatory system</keyword>
<comment type="catalytic activity">
    <reaction evidence="1">
        <text>ATP + protein L-histidine = ADP + protein N-phospho-L-histidine.</text>
        <dbReference type="EC" id="2.7.13.3"/>
    </reaction>
</comment>
<dbReference type="GO" id="GO:0005524">
    <property type="term" value="F:ATP binding"/>
    <property type="evidence" value="ECO:0007669"/>
    <property type="project" value="UniProtKB-KW"/>
</dbReference>
<sequence>MSIFKNPTRKYLSVNVLRVFIGVICFFLSIYLANTGILLFASLYLLLSLVWFSLSMTSLIEEEGNFAYLATALDLSLGTFFVYLTGTFSSPFTFGLLFVTAISSLNIKLNQGLFSLFYGNIIYTALAIFVYREWIPPYDAFGPSVHISNIGLIVTISLFVASNISLYLFVRNLSKSNLLLLSQKEMEKQKAEKAYLEAEASNQAKRYFLANMSHEIRTPMNGIIGLASLLQRTELNEEQNDFLESIVVSANNLVSIINDILDFSKIEAGKLELVPENINLESFLMEINNLLIYRIREKKITWKINFDPSLPKWIFADPIRLKQILINLIGNAIKFTPAAGRIEMNVHLEMKRENICKIRFEISDTGIGIEPEKLKILFLPFEQADHTTTRKYGGSGLGLAISMSLVKMLGGEITVQSELNKGSIFGFSVDIKVIDQDEIDAITNVQVSQPKRKIHLRRDLRFLSVDDNEINQKVMLKISRILNMNLDYAKDGREAVLAHYQSPYDIIFMDMQMPVMDGLEATRRIRSMEKRSLHSALIIAMTANAFEEDREKCFQAGMNDFLAKPVQPDAIIELIARYAEITEESTTL</sequence>
<keyword evidence="5" id="KW-0547">Nucleotide-binding</keyword>
<dbReference type="InterPro" id="IPR001789">
    <property type="entry name" value="Sig_transdc_resp-reg_receiver"/>
</dbReference>
<name>A0A4R9JZ77_9LEPT</name>
<keyword evidence="4" id="KW-0808">Transferase</keyword>
<dbReference type="InterPro" id="IPR003594">
    <property type="entry name" value="HATPase_dom"/>
</dbReference>
<keyword evidence="13" id="KW-0472">Membrane</keyword>
<keyword evidence="7" id="KW-0067">ATP-binding</keyword>
<evidence type="ECO:0000256" key="10">
    <source>
        <dbReference type="ARBA" id="ARBA00068150"/>
    </source>
</evidence>
<dbReference type="EC" id="2.7.13.3" evidence="2"/>
<keyword evidence="13" id="KW-0812">Transmembrane</keyword>
<dbReference type="RefSeq" id="WP_135624053.1">
    <property type="nucleotide sequence ID" value="NZ_RQGD01000034.1"/>
</dbReference>
<dbReference type="GO" id="GO:0000155">
    <property type="term" value="F:phosphorelay sensor kinase activity"/>
    <property type="evidence" value="ECO:0007669"/>
    <property type="project" value="InterPro"/>
</dbReference>
<dbReference type="Pfam" id="PF00512">
    <property type="entry name" value="HisKA"/>
    <property type="match status" value="1"/>
</dbReference>
<feature type="modified residue" description="4-aspartylphosphate" evidence="11">
    <location>
        <position position="510"/>
    </location>
</feature>
<comment type="caution">
    <text evidence="16">The sequence shown here is derived from an EMBL/GenBank/DDBJ whole genome shotgun (WGS) entry which is preliminary data.</text>
</comment>
<evidence type="ECO:0000256" key="11">
    <source>
        <dbReference type="PROSITE-ProRule" id="PRU00169"/>
    </source>
</evidence>
<dbReference type="Gene3D" id="3.40.50.2300">
    <property type="match status" value="1"/>
</dbReference>
<gene>
    <name evidence="16" type="ORF">EHQ58_11610</name>
</gene>
<evidence type="ECO:0000256" key="13">
    <source>
        <dbReference type="SAM" id="Phobius"/>
    </source>
</evidence>
<evidence type="ECO:0000256" key="7">
    <source>
        <dbReference type="ARBA" id="ARBA00022840"/>
    </source>
</evidence>
<dbReference type="FunFam" id="1.10.287.130:FF:000002">
    <property type="entry name" value="Two-component osmosensing histidine kinase"/>
    <property type="match status" value="1"/>
</dbReference>
<accession>A0A4R9JZ77</accession>
<dbReference type="PANTHER" id="PTHR45339">
    <property type="entry name" value="HYBRID SIGNAL TRANSDUCTION HISTIDINE KINASE J"/>
    <property type="match status" value="1"/>
</dbReference>
<dbReference type="InterPro" id="IPR036097">
    <property type="entry name" value="HisK_dim/P_sf"/>
</dbReference>
<keyword evidence="13" id="KW-1133">Transmembrane helix</keyword>
<feature type="transmembrane region" description="Helical" evidence="13">
    <location>
        <begin position="116"/>
        <end position="135"/>
    </location>
</feature>
<dbReference type="PANTHER" id="PTHR45339:SF1">
    <property type="entry name" value="HYBRID SIGNAL TRANSDUCTION HISTIDINE KINASE J"/>
    <property type="match status" value="1"/>
</dbReference>
<keyword evidence="17" id="KW-1185">Reference proteome</keyword>
<keyword evidence="6" id="KW-0418">Kinase</keyword>
<dbReference type="AlphaFoldDB" id="A0A4R9JZ77"/>
<evidence type="ECO:0000256" key="3">
    <source>
        <dbReference type="ARBA" id="ARBA00022553"/>
    </source>
</evidence>
<evidence type="ECO:0000256" key="9">
    <source>
        <dbReference type="ARBA" id="ARBA00064003"/>
    </source>
</evidence>
<feature type="domain" description="Histidine kinase" evidence="14">
    <location>
        <begin position="211"/>
        <end position="433"/>
    </location>
</feature>
<evidence type="ECO:0000256" key="6">
    <source>
        <dbReference type="ARBA" id="ARBA00022777"/>
    </source>
</evidence>
<feature type="domain" description="Response regulatory" evidence="15">
    <location>
        <begin position="461"/>
        <end position="579"/>
    </location>
</feature>
<dbReference type="Gene3D" id="1.10.287.130">
    <property type="match status" value="1"/>
</dbReference>
<evidence type="ECO:0000256" key="1">
    <source>
        <dbReference type="ARBA" id="ARBA00000085"/>
    </source>
</evidence>
<dbReference type="SUPFAM" id="SSF47384">
    <property type="entry name" value="Homodimeric domain of signal transducing histidine kinase"/>
    <property type="match status" value="1"/>
</dbReference>
<comment type="subunit">
    <text evidence="9">At low DSF concentrations, interacts with RpfF.</text>
</comment>
<dbReference type="CDD" id="cd00082">
    <property type="entry name" value="HisKA"/>
    <property type="match status" value="1"/>
</dbReference>
<dbReference type="OrthoDB" id="9809348at2"/>
<evidence type="ECO:0000313" key="16">
    <source>
        <dbReference type="EMBL" id="TGL58034.1"/>
    </source>
</evidence>
<dbReference type="PROSITE" id="PS50109">
    <property type="entry name" value="HIS_KIN"/>
    <property type="match status" value="1"/>
</dbReference>
<protein>
    <recommendedName>
        <fullName evidence="10">Sensory/regulatory protein RpfC</fullName>
        <ecNumber evidence="2">2.7.13.3</ecNumber>
    </recommendedName>
</protein>
<dbReference type="InterPro" id="IPR011006">
    <property type="entry name" value="CheY-like_superfamily"/>
</dbReference>
<keyword evidence="3 11" id="KW-0597">Phosphoprotein</keyword>
<dbReference type="Pfam" id="PF02518">
    <property type="entry name" value="HATPase_c"/>
    <property type="match status" value="1"/>
</dbReference>